<dbReference type="PANTHER" id="PTHR30336:SF4">
    <property type="entry name" value="ENVELOPE BIOGENESIS FACTOR ELYC"/>
    <property type="match status" value="1"/>
</dbReference>
<dbReference type="InterPro" id="IPR051599">
    <property type="entry name" value="Cell_Envelope_Assoc"/>
</dbReference>
<dbReference type="Proteomes" id="UP000178583">
    <property type="component" value="Unassembled WGS sequence"/>
</dbReference>
<dbReference type="EMBL" id="MEZY01000018">
    <property type="protein sequence ID" value="OGD64431.1"/>
    <property type="molecule type" value="Genomic_DNA"/>
</dbReference>
<dbReference type="GO" id="GO:0005886">
    <property type="term" value="C:plasma membrane"/>
    <property type="evidence" value="ECO:0007669"/>
    <property type="project" value="TreeGrafter"/>
</dbReference>
<gene>
    <name evidence="2" type="ORF">A2215_03515</name>
</gene>
<dbReference type="InterPro" id="IPR014729">
    <property type="entry name" value="Rossmann-like_a/b/a_fold"/>
</dbReference>
<dbReference type="PANTHER" id="PTHR30336">
    <property type="entry name" value="INNER MEMBRANE PROTEIN, PROBABLE PERMEASE"/>
    <property type="match status" value="1"/>
</dbReference>
<dbReference type="Pfam" id="PF02698">
    <property type="entry name" value="DUF218"/>
    <property type="match status" value="1"/>
</dbReference>
<evidence type="ECO:0000313" key="3">
    <source>
        <dbReference type="Proteomes" id="UP000178583"/>
    </source>
</evidence>
<evidence type="ECO:0000259" key="1">
    <source>
        <dbReference type="Pfam" id="PF02698"/>
    </source>
</evidence>
<protein>
    <recommendedName>
        <fullName evidence="1">DUF218 domain-containing protein</fullName>
    </recommendedName>
</protein>
<evidence type="ECO:0000313" key="2">
    <source>
        <dbReference type="EMBL" id="OGD64431.1"/>
    </source>
</evidence>
<dbReference type="STRING" id="1797472.A2215_03515"/>
<dbReference type="GO" id="GO:0000270">
    <property type="term" value="P:peptidoglycan metabolic process"/>
    <property type="evidence" value="ECO:0007669"/>
    <property type="project" value="TreeGrafter"/>
</dbReference>
<name>A0A1F5EAR1_9BACT</name>
<reference evidence="2 3" key="1">
    <citation type="journal article" date="2016" name="Nat. Commun.">
        <title>Thousands of microbial genomes shed light on interconnected biogeochemical processes in an aquifer system.</title>
        <authorList>
            <person name="Anantharaman K."/>
            <person name="Brown C.T."/>
            <person name="Hug L.A."/>
            <person name="Sharon I."/>
            <person name="Castelle C.J."/>
            <person name="Probst A.J."/>
            <person name="Thomas B.C."/>
            <person name="Singh A."/>
            <person name="Wilkins M.J."/>
            <person name="Karaoz U."/>
            <person name="Brodie E.L."/>
            <person name="Williams K.H."/>
            <person name="Hubbard S.S."/>
            <person name="Banfield J.F."/>
        </authorList>
    </citation>
    <scope>NUCLEOTIDE SEQUENCE [LARGE SCALE GENOMIC DNA]</scope>
</reference>
<comment type="caution">
    <text evidence="2">The sequence shown here is derived from an EMBL/GenBank/DDBJ whole genome shotgun (WGS) entry which is preliminary data.</text>
</comment>
<dbReference type="InterPro" id="IPR003848">
    <property type="entry name" value="DUF218"/>
</dbReference>
<proteinExistence type="predicted"/>
<accession>A0A1F5EAR1</accession>
<organism evidence="2 3">
    <name type="scientific">Candidatus Berkelbacteria bacterium RIFOXYA2_FULL_43_10</name>
    <dbReference type="NCBI Taxonomy" id="1797472"/>
    <lineage>
        <taxon>Bacteria</taxon>
        <taxon>Candidatus Berkelbacteria</taxon>
    </lineage>
</organism>
<dbReference type="GO" id="GO:0043164">
    <property type="term" value="P:Gram-negative-bacterium-type cell wall biogenesis"/>
    <property type="evidence" value="ECO:0007669"/>
    <property type="project" value="TreeGrafter"/>
</dbReference>
<dbReference type="CDD" id="cd06259">
    <property type="entry name" value="YdcF-like"/>
    <property type="match status" value="1"/>
</dbReference>
<dbReference type="AlphaFoldDB" id="A0A1F5EAR1"/>
<sequence length="401" mass="45902">MSERPSHFEGEPVFREPECVREVEPKKRYGYLIVFGFGAKPRTIEEAKADPDRKEDMGWHLPVGTKARVLAAGELWRMGEVDNIIMSEGGSADKEKSGGELMREYLLAKYPEIPDDNVIVEDRATNTIENFAGTVNFLDESNIHSDKAVGSQTEATGSSSVAFLSNRFHMARIKNIAEKFGFKGDGFAAEDVLGLAASQKKDKTGKTAESRFDIWNYRMSNPEGNDVWRDPNEVARRHYLRIVYHLISEAKAGEDEANVQEYSSFLSKVWHPELRLELDQSLANLGVDVEALHKEIEEDIKRMGKTSYRDYLRQENRWSQGMNEVPEYWLFQVAKVNSTRFRKILEDPANVQAVKTLEALGFHEPLNMGEEDFEKMRQTISNDNFIKAHRKLPPQEWEGEY</sequence>
<dbReference type="Gene3D" id="3.40.50.620">
    <property type="entry name" value="HUPs"/>
    <property type="match status" value="1"/>
</dbReference>
<feature type="domain" description="DUF218" evidence="1">
    <location>
        <begin position="33"/>
        <end position="182"/>
    </location>
</feature>